<protein>
    <submittedName>
        <fullName evidence="2">Uncharacterized protein</fullName>
    </submittedName>
</protein>
<keyword evidence="1" id="KW-0812">Transmembrane</keyword>
<dbReference type="RefSeq" id="WP_244711298.1">
    <property type="nucleotide sequence ID" value="NZ_CP095073.1"/>
</dbReference>
<evidence type="ECO:0000256" key="1">
    <source>
        <dbReference type="SAM" id="Phobius"/>
    </source>
</evidence>
<feature type="transmembrane region" description="Helical" evidence="1">
    <location>
        <begin position="27"/>
        <end position="46"/>
    </location>
</feature>
<keyword evidence="3" id="KW-1185">Reference proteome</keyword>
<evidence type="ECO:0000313" key="3">
    <source>
        <dbReference type="Proteomes" id="UP000831787"/>
    </source>
</evidence>
<dbReference type="EMBL" id="CP095073">
    <property type="protein sequence ID" value="UOQ44947.1"/>
    <property type="molecule type" value="Genomic_DNA"/>
</dbReference>
<proteinExistence type="predicted"/>
<keyword evidence="1" id="KW-0472">Membrane</keyword>
<organism evidence="2 3">
    <name type="scientific">Halobacillus salinarum</name>
    <dbReference type="NCBI Taxonomy" id="2932257"/>
    <lineage>
        <taxon>Bacteria</taxon>
        <taxon>Bacillati</taxon>
        <taxon>Bacillota</taxon>
        <taxon>Bacilli</taxon>
        <taxon>Bacillales</taxon>
        <taxon>Bacillaceae</taxon>
        <taxon>Halobacillus</taxon>
    </lineage>
</organism>
<dbReference type="Proteomes" id="UP000831787">
    <property type="component" value="Chromosome"/>
</dbReference>
<evidence type="ECO:0000313" key="2">
    <source>
        <dbReference type="EMBL" id="UOQ44947.1"/>
    </source>
</evidence>
<sequence length="47" mass="5377">MLIFLGFHILIGLLLISVRGRLPKPIITFFTAFLAMSFIYFSALLLF</sequence>
<name>A0ABY4EKF3_9BACI</name>
<gene>
    <name evidence="2" type="ORF">MUN89_03060</name>
</gene>
<reference evidence="2 3" key="1">
    <citation type="submission" date="2022-04" db="EMBL/GenBank/DDBJ databases">
        <title>Halobacillus sp. isolated from saltern.</title>
        <authorList>
            <person name="Won M."/>
            <person name="Lee C.-M."/>
            <person name="Woen H.-Y."/>
            <person name="Kwon S.-W."/>
        </authorList>
    </citation>
    <scope>NUCLEOTIDE SEQUENCE [LARGE SCALE GENOMIC DNA]</scope>
    <source>
        <strain evidence="2 3">SSBR10-3</strain>
    </source>
</reference>
<accession>A0ABY4EKF3</accession>
<keyword evidence="1" id="KW-1133">Transmembrane helix</keyword>